<keyword evidence="1" id="KW-0808">Transferase</keyword>
<dbReference type="Pfam" id="PF04364">
    <property type="entry name" value="DNA_pol3_chi"/>
    <property type="match status" value="1"/>
</dbReference>
<dbReference type="InterPro" id="IPR036768">
    <property type="entry name" value="PolIII_chi_sf"/>
</dbReference>
<evidence type="ECO:0000313" key="2">
    <source>
        <dbReference type="Proteomes" id="UP000254575"/>
    </source>
</evidence>
<dbReference type="AlphaFoldDB" id="A0A380N0I6"/>
<dbReference type="OrthoDB" id="5297568at2"/>
<dbReference type="Proteomes" id="UP000254575">
    <property type="component" value="Unassembled WGS sequence"/>
</dbReference>
<sequence>MSQPLVRFYVFAHAQTQARYRLVCQLADKALTQAQRVFILCADEAMCHALDVYLWQYPEQAFLPHAVVGSAEADEAKILLAAAPNRAGDCDVLINLSLETQTDIPRACSRIFEIVIQEPQVLAATRRRYKHYQERELSLETHHLKSE</sequence>
<dbReference type="EC" id="2.7.7.7" evidence="1"/>
<dbReference type="PANTHER" id="PTHR38767:SF1">
    <property type="entry name" value="DNA POLYMERASE III SUBUNIT CHI"/>
    <property type="match status" value="1"/>
</dbReference>
<keyword evidence="1" id="KW-0548">Nucleotidyltransferase</keyword>
<accession>A0A380N0I6</accession>
<keyword evidence="2" id="KW-1185">Reference proteome</keyword>
<dbReference type="SUPFAM" id="SSF102400">
    <property type="entry name" value="DNA polymerase III chi subunit"/>
    <property type="match status" value="1"/>
</dbReference>
<dbReference type="GO" id="GO:0006260">
    <property type="term" value="P:DNA replication"/>
    <property type="evidence" value="ECO:0007669"/>
    <property type="project" value="InterPro"/>
</dbReference>
<dbReference type="Gene3D" id="3.40.50.10110">
    <property type="entry name" value="DNA polymerase III subunit chi"/>
    <property type="match status" value="1"/>
</dbReference>
<organism evidence="1 2">
    <name type="scientific">Suttonella indologenes</name>
    <dbReference type="NCBI Taxonomy" id="13276"/>
    <lineage>
        <taxon>Bacteria</taxon>
        <taxon>Pseudomonadati</taxon>
        <taxon>Pseudomonadota</taxon>
        <taxon>Gammaproteobacteria</taxon>
        <taxon>Cardiobacteriales</taxon>
        <taxon>Cardiobacteriaceae</taxon>
        <taxon>Suttonella</taxon>
    </lineage>
</organism>
<evidence type="ECO:0000313" key="1">
    <source>
        <dbReference type="EMBL" id="SUO98320.1"/>
    </source>
</evidence>
<proteinExistence type="predicted"/>
<protein>
    <submittedName>
        <fullName evidence="1">DNA polymerase III subunit chi</fullName>
        <ecNumber evidence="1">2.7.7.7</ecNumber>
    </submittedName>
</protein>
<dbReference type="InterPro" id="IPR007459">
    <property type="entry name" value="DNA_pol3_chi"/>
</dbReference>
<dbReference type="GO" id="GO:0032298">
    <property type="term" value="P:positive regulation of DNA-templated DNA replication initiation"/>
    <property type="evidence" value="ECO:0007669"/>
    <property type="project" value="TreeGrafter"/>
</dbReference>
<gene>
    <name evidence="1" type="primary">holC</name>
    <name evidence="1" type="ORF">NCTC10717_02062</name>
</gene>
<reference evidence="1 2" key="1">
    <citation type="submission" date="2018-06" db="EMBL/GenBank/DDBJ databases">
        <authorList>
            <consortium name="Pathogen Informatics"/>
            <person name="Doyle S."/>
        </authorList>
    </citation>
    <scope>NUCLEOTIDE SEQUENCE [LARGE SCALE GENOMIC DNA]</scope>
    <source>
        <strain evidence="1 2">NCTC10717</strain>
    </source>
</reference>
<dbReference type="RefSeq" id="WP_115219164.1">
    <property type="nucleotide sequence ID" value="NZ_UHIA01000004.1"/>
</dbReference>
<name>A0A380N0I6_9GAMM</name>
<dbReference type="PANTHER" id="PTHR38767">
    <property type="entry name" value="DNA POLYMERASE III SUBUNIT CHI"/>
    <property type="match status" value="1"/>
</dbReference>
<dbReference type="GO" id="GO:0003887">
    <property type="term" value="F:DNA-directed DNA polymerase activity"/>
    <property type="evidence" value="ECO:0007669"/>
    <property type="project" value="UniProtKB-EC"/>
</dbReference>
<dbReference type="GO" id="GO:0003677">
    <property type="term" value="F:DNA binding"/>
    <property type="evidence" value="ECO:0007669"/>
    <property type="project" value="InterPro"/>
</dbReference>
<dbReference type="EMBL" id="UHIA01000004">
    <property type="protein sequence ID" value="SUO98320.1"/>
    <property type="molecule type" value="Genomic_DNA"/>
</dbReference>